<dbReference type="GO" id="GO:0044614">
    <property type="term" value="C:nuclear pore cytoplasmic filaments"/>
    <property type="evidence" value="ECO:0007669"/>
    <property type="project" value="TreeGrafter"/>
</dbReference>
<dbReference type="InterPro" id="IPR012476">
    <property type="entry name" value="GLE1"/>
</dbReference>
<feature type="compositionally biased region" description="Low complexity" evidence="15">
    <location>
        <begin position="753"/>
        <end position="808"/>
    </location>
</feature>
<dbReference type="InterPro" id="IPR036855">
    <property type="entry name" value="Znf_CCCH_sf"/>
</dbReference>
<evidence type="ECO:0000256" key="10">
    <source>
        <dbReference type="ARBA" id="ARBA00023132"/>
    </source>
</evidence>
<feature type="compositionally biased region" description="Polar residues" evidence="15">
    <location>
        <begin position="634"/>
        <end position="668"/>
    </location>
</feature>
<dbReference type="GO" id="GO:0031369">
    <property type="term" value="F:translation initiation factor binding"/>
    <property type="evidence" value="ECO:0007669"/>
    <property type="project" value="TreeGrafter"/>
</dbReference>
<feature type="region of interest" description="Disordered" evidence="15">
    <location>
        <begin position="609"/>
        <end position="702"/>
    </location>
</feature>
<evidence type="ECO:0000256" key="7">
    <source>
        <dbReference type="ARBA" id="ARBA00022833"/>
    </source>
</evidence>
<dbReference type="GO" id="GO:0008270">
    <property type="term" value="F:zinc ion binding"/>
    <property type="evidence" value="ECO:0007669"/>
    <property type="project" value="UniProtKB-KW"/>
</dbReference>
<keyword evidence="4 14" id="KW-0479">Metal-binding</keyword>
<dbReference type="PANTHER" id="PTHR12960:SF0">
    <property type="entry name" value="MRNA EXPORT FACTOR GLE1"/>
    <property type="match status" value="1"/>
</dbReference>
<sequence>MPRFQFVDDDSSDSDGDDPQHDNHSRSNHSATSSSDVETENEPPHPLGFPTYPKATAWGQSRYALDWSDDEDEWLERKVTQPTRKYPPISSYLRTGDNSTPMKTLIKDTFLEAAKKKDYDEEEADDAEEDDDLMDAMQAIVLSKPSSTALVPHTAIPPPNLTYYSSLRQKEQDCRDFSQKYESKIDRDNQMLRNNLKSYITQQQKEADRVREENEKQQREEVARAEEAARQKEADRIRQEEKDKEKEAEDNRKAEIKAAEDAKLQGEKDAQAQRLADAQKKIREESQYVERAQKYVSALEKVRESIAPFDTSKPMAKRRLAMKKIVNGRVNTLSEDVSKIQAVAQDVNNAIAVARQDDTAIKAQVEAGNAEYQKEMALGKRYFLDLLSSKVVVRVQAEGFNGQRGDGFPLAHMLAIVGKHNPDFKYSIEPHIHKVCPTAIPYLPSPSASASEDELMESLGMLKGSDGNFETFERFLNRTEGIISMVADIMASTPADHGLFGSSEGAVKWLERFLKQLPKPPHSPLPLLTAPVLDAFLTGAGHMLANCYPAEFEKILKEIDEKVIPRLDEGSIGMPSVIRLKKTTEGGFSQFRAKLPPKALEALYHGANGRTDGQAATQPPAQSSAPNPFGVGGSSTAPTSSNPFGNNSGQRATQSSAPNPFGMGSSTTPAAPFGNAPGPAGMNSSPFGTNTSSSGNQREPNLNSAFSQATNATLAASPFGTTAPLNSAFSGMQTSAPASSNAMNTRNAPAPSPFGSSQSPFGASAPGPSPFGSSPSQLGANAPGPSPFGGAAPSPFGGQSSAPSTFGGTAPGPSPFGGGSAAGAPTPFGGGAPAPAPFGMNASAPTPFGSTGFGTAAPAPTPFGGGAPAPTPFGNTGFGVAVPGPSPFGAAAPAPTPFGSTASPFGTSGPAPGGAFGAPAPGPSPFGAPGPTPFGGASGFGAPTPFGTFSNAPAPTPFSGNNNNQQGGGFGGSGNNTRICKYFAKGNCHFGSNCRYSHDIQPSSTSFSSPFGGPRR</sequence>
<comment type="subcellular location">
    <subcellularLocation>
        <location evidence="1">Nucleus</location>
        <location evidence="1">Nuclear pore complex</location>
    </subcellularLocation>
</comment>
<evidence type="ECO:0000256" key="9">
    <source>
        <dbReference type="ARBA" id="ARBA00023010"/>
    </source>
</evidence>
<evidence type="ECO:0000256" key="1">
    <source>
        <dbReference type="ARBA" id="ARBA00004567"/>
    </source>
</evidence>
<feature type="domain" description="C3H1-type" evidence="16">
    <location>
        <begin position="974"/>
        <end position="1001"/>
    </location>
</feature>
<dbReference type="AlphaFoldDB" id="A0A7S3LFQ8"/>
<evidence type="ECO:0000256" key="15">
    <source>
        <dbReference type="SAM" id="MobiDB-lite"/>
    </source>
</evidence>
<evidence type="ECO:0000256" key="3">
    <source>
        <dbReference type="ARBA" id="ARBA00022448"/>
    </source>
</evidence>
<evidence type="ECO:0000256" key="4">
    <source>
        <dbReference type="ARBA" id="ARBA00022723"/>
    </source>
</evidence>
<feature type="region of interest" description="Disordered" evidence="15">
    <location>
        <begin position="1"/>
        <end position="54"/>
    </location>
</feature>
<feature type="compositionally biased region" description="Basic and acidic residues" evidence="15">
    <location>
        <begin position="205"/>
        <end position="254"/>
    </location>
</feature>
<accession>A0A7S3LFQ8</accession>
<keyword evidence="6" id="KW-0509">mRNA transport</keyword>
<evidence type="ECO:0000256" key="8">
    <source>
        <dbReference type="ARBA" id="ARBA00022927"/>
    </source>
</evidence>
<feature type="compositionally biased region" description="Acidic residues" evidence="15">
    <location>
        <begin position="7"/>
        <end position="17"/>
    </location>
</feature>
<feature type="compositionally biased region" description="Low complexity" evidence="15">
    <location>
        <begin position="1002"/>
        <end position="1016"/>
    </location>
</feature>
<dbReference type="InterPro" id="IPR000571">
    <property type="entry name" value="Znf_CCCH"/>
</dbReference>
<keyword evidence="11" id="KW-0539">Nucleus</keyword>
<proteinExistence type="inferred from homology"/>
<dbReference type="EMBL" id="HBIM01024878">
    <property type="protein sequence ID" value="CAE0421840.1"/>
    <property type="molecule type" value="Transcribed_RNA"/>
</dbReference>
<feature type="compositionally biased region" description="Low complexity" evidence="15">
    <location>
        <begin position="891"/>
        <end position="910"/>
    </location>
</feature>
<keyword evidence="8" id="KW-0653">Protein transport</keyword>
<feature type="compositionally biased region" description="Polar residues" evidence="15">
    <location>
        <begin position="682"/>
        <end position="702"/>
    </location>
</feature>
<dbReference type="PROSITE" id="PS50103">
    <property type="entry name" value="ZF_C3H1"/>
    <property type="match status" value="1"/>
</dbReference>
<dbReference type="GO" id="GO:0000822">
    <property type="term" value="F:inositol hexakisphosphate binding"/>
    <property type="evidence" value="ECO:0007669"/>
    <property type="project" value="TreeGrafter"/>
</dbReference>
<evidence type="ECO:0000256" key="13">
    <source>
        <dbReference type="ARBA" id="ARBA00029983"/>
    </source>
</evidence>
<feature type="compositionally biased region" description="Pro residues" evidence="15">
    <location>
        <begin position="920"/>
        <end position="932"/>
    </location>
</feature>
<dbReference type="SUPFAM" id="SSF90229">
    <property type="entry name" value="CCCH zinc finger"/>
    <property type="match status" value="1"/>
</dbReference>
<evidence type="ECO:0000256" key="5">
    <source>
        <dbReference type="ARBA" id="ARBA00022771"/>
    </source>
</evidence>
<comment type="similarity">
    <text evidence="2">Belongs to the GLE1 family.</text>
</comment>
<keyword evidence="9" id="KW-0811">Translocation</keyword>
<dbReference type="SMART" id="SM00356">
    <property type="entry name" value="ZnF_C3H1"/>
    <property type="match status" value="1"/>
</dbReference>
<evidence type="ECO:0000256" key="6">
    <source>
        <dbReference type="ARBA" id="ARBA00022816"/>
    </source>
</evidence>
<feature type="zinc finger region" description="C3H1-type" evidence="14">
    <location>
        <begin position="974"/>
        <end position="1001"/>
    </location>
</feature>
<feature type="region of interest" description="Disordered" evidence="15">
    <location>
        <begin position="995"/>
        <end position="1016"/>
    </location>
</feature>
<dbReference type="Pfam" id="PF18044">
    <property type="entry name" value="zf-CCCH_4"/>
    <property type="match status" value="1"/>
</dbReference>
<organism evidence="17">
    <name type="scientific">Amphora coffeiformis</name>
    <dbReference type="NCBI Taxonomy" id="265554"/>
    <lineage>
        <taxon>Eukaryota</taxon>
        <taxon>Sar</taxon>
        <taxon>Stramenopiles</taxon>
        <taxon>Ochrophyta</taxon>
        <taxon>Bacillariophyta</taxon>
        <taxon>Bacillariophyceae</taxon>
        <taxon>Bacillariophycidae</taxon>
        <taxon>Thalassiophysales</taxon>
        <taxon>Catenulaceae</taxon>
        <taxon>Amphora</taxon>
    </lineage>
</organism>
<protein>
    <recommendedName>
        <fullName evidence="12">mRNA export factor GLE1</fullName>
    </recommendedName>
    <alternativeName>
        <fullName evidence="13">Nucleoporin GLE1</fullName>
    </alternativeName>
</protein>
<name>A0A7S3LFQ8_9STRA</name>
<keyword evidence="7 14" id="KW-0862">Zinc</keyword>
<feature type="compositionally biased region" description="Low complexity" evidence="15">
    <location>
        <begin position="614"/>
        <end position="628"/>
    </location>
</feature>
<keyword evidence="10" id="KW-0906">Nuclear pore complex</keyword>
<evidence type="ECO:0000256" key="14">
    <source>
        <dbReference type="PROSITE-ProRule" id="PRU00723"/>
    </source>
</evidence>
<dbReference type="GO" id="GO:0005543">
    <property type="term" value="F:phospholipid binding"/>
    <property type="evidence" value="ECO:0007669"/>
    <property type="project" value="TreeGrafter"/>
</dbReference>
<evidence type="ECO:0000256" key="12">
    <source>
        <dbReference type="ARBA" id="ARBA00026227"/>
    </source>
</evidence>
<feature type="region of interest" description="Disordered" evidence="15">
    <location>
        <begin position="172"/>
        <end position="254"/>
    </location>
</feature>
<dbReference type="GO" id="GO:0016973">
    <property type="term" value="P:poly(A)+ mRNA export from nucleus"/>
    <property type="evidence" value="ECO:0007669"/>
    <property type="project" value="InterPro"/>
</dbReference>
<feature type="compositionally biased region" description="Basic and acidic residues" evidence="15">
    <location>
        <begin position="172"/>
        <end position="190"/>
    </location>
</feature>
<feature type="compositionally biased region" description="Polar residues" evidence="15">
    <location>
        <begin position="728"/>
        <end position="747"/>
    </location>
</feature>
<dbReference type="GO" id="GO:0015031">
    <property type="term" value="P:protein transport"/>
    <property type="evidence" value="ECO:0007669"/>
    <property type="project" value="UniProtKB-KW"/>
</dbReference>
<feature type="compositionally biased region" description="Low complexity" evidence="15">
    <location>
        <begin position="848"/>
        <end position="858"/>
    </location>
</feature>
<dbReference type="InterPro" id="IPR038506">
    <property type="entry name" value="GLE1-like_sf"/>
</dbReference>
<keyword evidence="3" id="KW-0813">Transport</keyword>
<gene>
    <name evidence="17" type="ORF">ACOF00016_LOCUS18460</name>
</gene>
<keyword evidence="5 14" id="KW-0863">Zinc-finger</keyword>
<reference evidence="17" key="1">
    <citation type="submission" date="2021-01" db="EMBL/GenBank/DDBJ databases">
        <authorList>
            <person name="Corre E."/>
            <person name="Pelletier E."/>
            <person name="Niang G."/>
            <person name="Scheremetjew M."/>
            <person name="Finn R."/>
            <person name="Kale V."/>
            <person name="Holt S."/>
            <person name="Cochrane G."/>
            <person name="Meng A."/>
            <person name="Brown T."/>
            <person name="Cohen L."/>
        </authorList>
    </citation>
    <scope>NUCLEOTIDE SEQUENCE</scope>
    <source>
        <strain evidence="17">CCMP127</strain>
    </source>
</reference>
<dbReference type="Pfam" id="PF07817">
    <property type="entry name" value="GLE1"/>
    <property type="match status" value="1"/>
</dbReference>
<feature type="region of interest" description="Disordered" evidence="15">
    <location>
        <begin position="728"/>
        <end position="871"/>
    </location>
</feature>
<evidence type="ECO:0000259" key="16">
    <source>
        <dbReference type="PROSITE" id="PS50103"/>
    </source>
</evidence>
<feature type="compositionally biased region" description="Polar residues" evidence="15">
    <location>
        <begin position="191"/>
        <end position="204"/>
    </location>
</feature>
<evidence type="ECO:0000256" key="2">
    <source>
        <dbReference type="ARBA" id="ARBA00011056"/>
    </source>
</evidence>
<dbReference type="InterPro" id="IPR041367">
    <property type="entry name" value="Znf-CCCH_4"/>
</dbReference>
<dbReference type="Gene3D" id="1.25.40.510">
    <property type="entry name" value="GLE1-like"/>
    <property type="match status" value="1"/>
</dbReference>
<evidence type="ECO:0000313" key="17">
    <source>
        <dbReference type="EMBL" id="CAE0421840.1"/>
    </source>
</evidence>
<dbReference type="Gene3D" id="4.10.1000.10">
    <property type="entry name" value="Zinc finger, CCCH-type"/>
    <property type="match status" value="1"/>
</dbReference>
<evidence type="ECO:0000256" key="11">
    <source>
        <dbReference type="ARBA" id="ARBA00023242"/>
    </source>
</evidence>
<dbReference type="PANTHER" id="PTHR12960">
    <property type="entry name" value="GLE-1-RELATED"/>
    <property type="match status" value="1"/>
</dbReference>
<dbReference type="GO" id="GO:0005737">
    <property type="term" value="C:cytoplasm"/>
    <property type="evidence" value="ECO:0007669"/>
    <property type="project" value="TreeGrafter"/>
</dbReference>
<feature type="compositionally biased region" description="Low complexity" evidence="15">
    <location>
        <begin position="669"/>
        <end position="681"/>
    </location>
</feature>
<feature type="region of interest" description="Disordered" evidence="15">
    <location>
        <begin position="891"/>
        <end position="970"/>
    </location>
</feature>